<reference evidence="8" key="1">
    <citation type="submission" date="2011-04" db="EMBL/GenBank/DDBJ databases">
        <title>Complete sequence of Cellvibrio gilvus ATCC 13127.</title>
        <authorList>
            <person name="Lucas S."/>
            <person name="Han J."/>
            <person name="Lapidus A."/>
            <person name="Cheng J.-F."/>
            <person name="Goodwin L."/>
            <person name="Pitluck S."/>
            <person name="Peters L."/>
            <person name="Munk A."/>
            <person name="Detter J.C."/>
            <person name="Han C."/>
            <person name="Tapia R."/>
            <person name="Land M."/>
            <person name="Hauser L."/>
            <person name="Kyrpides N."/>
            <person name="Ivanova N."/>
            <person name="Ovchinnikova G."/>
            <person name="Pagani I."/>
            <person name="Mead D."/>
            <person name="Brumm P."/>
            <person name="Woyke T."/>
        </authorList>
    </citation>
    <scope>NUCLEOTIDE SEQUENCE [LARGE SCALE GENOMIC DNA]</scope>
    <source>
        <strain evidence="8">ATCC 13127 / NRRL B-14078</strain>
    </source>
</reference>
<dbReference type="PANTHER" id="PTHR23513">
    <property type="entry name" value="INTEGRAL MEMBRANE EFFLUX PROTEIN-RELATED"/>
    <property type="match status" value="1"/>
</dbReference>
<dbReference type="InterPro" id="IPR011701">
    <property type="entry name" value="MFS"/>
</dbReference>
<keyword evidence="3 6" id="KW-0812">Transmembrane</keyword>
<feature type="transmembrane region" description="Helical" evidence="6">
    <location>
        <begin position="332"/>
        <end position="351"/>
    </location>
</feature>
<dbReference type="STRING" id="593907.Celgi_2686"/>
<evidence type="ECO:0000256" key="4">
    <source>
        <dbReference type="ARBA" id="ARBA00022989"/>
    </source>
</evidence>
<dbReference type="CDD" id="cd06173">
    <property type="entry name" value="MFS_MefA_like"/>
    <property type="match status" value="1"/>
</dbReference>
<dbReference type="EMBL" id="CP002665">
    <property type="protein sequence ID" value="AEI13185.1"/>
    <property type="molecule type" value="Genomic_DNA"/>
</dbReference>
<comment type="subcellular location">
    <subcellularLocation>
        <location evidence="1">Cell membrane</location>
        <topology evidence="1">Multi-pass membrane protein</topology>
    </subcellularLocation>
</comment>
<feature type="transmembrane region" description="Helical" evidence="6">
    <location>
        <begin position="187"/>
        <end position="207"/>
    </location>
</feature>
<proteinExistence type="predicted"/>
<evidence type="ECO:0000256" key="1">
    <source>
        <dbReference type="ARBA" id="ARBA00004651"/>
    </source>
</evidence>
<dbReference type="InterPro" id="IPR036259">
    <property type="entry name" value="MFS_trans_sf"/>
</dbReference>
<dbReference type="eggNOG" id="COG2814">
    <property type="taxonomic scope" value="Bacteria"/>
</dbReference>
<keyword evidence="4 6" id="KW-1133">Transmembrane helix</keyword>
<dbReference type="KEGG" id="cga:Celgi_2686"/>
<evidence type="ECO:0000256" key="6">
    <source>
        <dbReference type="SAM" id="Phobius"/>
    </source>
</evidence>
<dbReference type="Gene3D" id="1.20.1250.20">
    <property type="entry name" value="MFS general substrate transporter like domains"/>
    <property type="match status" value="1"/>
</dbReference>
<evidence type="ECO:0000256" key="5">
    <source>
        <dbReference type="ARBA" id="ARBA00023136"/>
    </source>
</evidence>
<evidence type="ECO:0000313" key="7">
    <source>
        <dbReference type="EMBL" id="AEI13185.1"/>
    </source>
</evidence>
<dbReference type="AlphaFoldDB" id="F8A3Z3"/>
<feature type="transmembrane region" description="Helical" evidence="6">
    <location>
        <begin position="372"/>
        <end position="393"/>
    </location>
</feature>
<dbReference type="GO" id="GO:0022857">
    <property type="term" value="F:transmembrane transporter activity"/>
    <property type="evidence" value="ECO:0007669"/>
    <property type="project" value="InterPro"/>
</dbReference>
<organism evidence="7 8">
    <name type="scientific">Cellulomonas gilvus (strain ATCC 13127 / NRRL B-14078)</name>
    <name type="common">Cellvibrio gilvus</name>
    <dbReference type="NCBI Taxonomy" id="593907"/>
    <lineage>
        <taxon>Bacteria</taxon>
        <taxon>Bacillati</taxon>
        <taxon>Actinomycetota</taxon>
        <taxon>Actinomycetes</taxon>
        <taxon>Micrococcales</taxon>
        <taxon>Cellulomonadaceae</taxon>
        <taxon>Cellulomonas</taxon>
    </lineage>
</organism>
<gene>
    <name evidence="7" type="ordered locus">Celgi_2686</name>
</gene>
<dbReference type="Pfam" id="PF07690">
    <property type="entry name" value="MFS_1"/>
    <property type="match status" value="1"/>
</dbReference>
<keyword evidence="8" id="KW-1185">Reference proteome</keyword>
<dbReference type="GO" id="GO:0005886">
    <property type="term" value="C:plasma membrane"/>
    <property type="evidence" value="ECO:0007669"/>
    <property type="project" value="UniProtKB-SubCell"/>
</dbReference>
<dbReference type="Proteomes" id="UP000000485">
    <property type="component" value="Chromosome"/>
</dbReference>
<dbReference type="SUPFAM" id="SSF103473">
    <property type="entry name" value="MFS general substrate transporter"/>
    <property type="match status" value="1"/>
</dbReference>
<keyword evidence="2" id="KW-1003">Cell membrane</keyword>
<feature type="transmembrane region" description="Helical" evidence="6">
    <location>
        <begin position="244"/>
        <end position="264"/>
    </location>
</feature>
<name>F8A3Z3_CELGA</name>
<keyword evidence="5 6" id="KW-0472">Membrane</keyword>
<evidence type="ECO:0000313" key="8">
    <source>
        <dbReference type="Proteomes" id="UP000000485"/>
    </source>
</evidence>
<feature type="transmembrane region" description="Helical" evidence="6">
    <location>
        <begin position="33"/>
        <end position="56"/>
    </location>
</feature>
<evidence type="ECO:0000256" key="2">
    <source>
        <dbReference type="ARBA" id="ARBA00022475"/>
    </source>
</evidence>
<feature type="transmembrane region" description="Helical" evidence="6">
    <location>
        <begin position="307"/>
        <end position="326"/>
    </location>
</feature>
<sequence>MGAGALTLFAYPRRYVDTEPVLQALSHRAYRRLFAAQVVALAGTGLATVALGLLAYDLAGEHAGSVLGTALAIKMVAYVVVAPLAAAAVARLPRRRVLVGADLLRLAAAVSLPFVGEVWQVYVLIFVLQAASATFTPTFQSVIPDVLPDERDYTAALSLSRLAYDLESVLSPTIAAALLLVVPSSALFFGTAAGFAGSALLVVSVAVPHRTSAQDDEDAPEMPFSQRARHGTALFLRTPTLRPVLALNLAVAAAGAYVLVQTVVIARAELGQGEDVVALLLAAVGVGSIAAALALPRLLRRVPERRVMLVGALVLTAATAAVPLALGAHATAGVVAIGALWVLVGAGWSAVETPVGRIIRRSVPRADLPAAFAAQFSLSHACWLVTYPLAGWLGDRHLAGTAGALAAVAAGATIVAARLWPRATAPADVTDEPDPALLTS</sequence>
<dbReference type="HOGENOM" id="CLU_034180_7_1_11"/>
<protein>
    <submittedName>
        <fullName evidence="7">Major facilitator superfamily MFS_1</fullName>
    </submittedName>
</protein>
<feature type="transmembrane region" description="Helical" evidence="6">
    <location>
        <begin position="276"/>
        <end position="295"/>
    </location>
</feature>
<accession>F8A3Z3</accession>
<feature type="transmembrane region" description="Helical" evidence="6">
    <location>
        <begin position="399"/>
        <end position="420"/>
    </location>
</feature>
<feature type="transmembrane region" description="Helical" evidence="6">
    <location>
        <begin position="68"/>
        <end position="90"/>
    </location>
</feature>
<dbReference type="PANTHER" id="PTHR23513:SF6">
    <property type="entry name" value="MAJOR FACILITATOR SUPERFAMILY ASSOCIATED DOMAIN-CONTAINING PROTEIN"/>
    <property type="match status" value="1"/>
</dbReference>
<evidence type="ECO:0000256" key="3">
    <source>
        <dbReference type="ARBA" id="ARBA00022692"/>
    </source>
</evidence>